<evidence type="ECO:0000256" key="1">
    <source>
        <dbReference type="SAM" id="MobiDB-lite"/>
    </source>
</evidence>
<feature type="compositionally biased region" description="Basic and acidic residues" evidence="1">
    <location>
        <begin position="1"/>
        <end position="21"/>
    </location>
</feature>
<name>A0A075AR44_ROZAC</name>
<sequence length="79" mass="8949">MDQKTKKETTTIDSTVKDASENKQAVEANETKDILSKSLEVSEQTLQRKRPRKRSFSEPKVDPTSGPNIPDSKKLKEDM</sequence>
<accession>A0A075AR44</accession>
<dbReference type="AlphaFoldDB" id="A0A075AR44"/>
<dbReference type="HOGENOM" id="CLU_2607355_0_0_1"/>
<reference evidence="2 3" key="1">
    <citation type="journal article" date="2013" name="Curr. Biol.">
        <title>Shared signatures of parasitism and phylogenomics unite Cryptomycota and microsporidia.</title>
        <authorList>
            <person name="James T.Y."/>
            <person name="Pelin A."/>
            <person name="Bonen L."/>
            <person name="Ahrendt S."/>
            <person name="Sain D."/>
            <person name="Corradi N."/>
            <person name="Stajich J.E."/>
        </authorList>
    </citation>
    <scope>NUCLEOTIDE SEQUENCE [LARGE SCALE GENOMIC DNA]</scope>
    <source>
        <strain evidence="2 3">CSF55</strain>
    </source>
</reference>
<protein>
    <submittedName>
        <fullName evidence="2">Uncharacterized protein</fullName>
    </submittedName>
</protein>
<keyword evidence="3" id="KW-1185">Reference proteome</keyword>
<gene>
    <name evidence="2" type="ORF">O9G_001086</name>
</gene>
<organism evidence="2 3">
    <name type="scientific">Rozella allomycis (strain CSF55)</name>
    <dbReference type="NCBI Taxonomy" id="988480"/>
    <lineage>
        <taxon>Eukaryota</taxon>
        <taxon>Fungi</taxon>
        <taxon>Fungi incertae sedis</taxon>
        <taxon>Cryptomycota</taxon>
        <taxon>Cryptomycota incertae sedis</taxon>
        <taxon>Rozella</taxon>
    </lineage>
</organism>
<dbReference type="Proteomes" id="UP000030755">
    <property type="component" value="Unassembled WGS sequence"/>
</dbReference>
<evidence type="ECO:0000313" key="3">
    <source>
        <dbReference type="Proteomes" id="UP000030755"/>
    </source>
</evidence>
<feature type="region of interest" description="Disordered" evidence="1">
    <location>
        <begin position="1"/>
        <end position="79"/>
    </location>
</feature>
<proteinExistence type="predicted"/>
<dbReference type="EMBL" id="KE561300">
    <property type="protein sequence ID" value="EPZ31175.1"/>
    <property type="molecule type" value="Genomic_DNA"/>
</dbReference>
<evidence type="ECO:0000313" key="2">
    <source>
        <dbReference type="EMBL" id="EPZ31175.1"/>
    </source>
</evidence>